<protein>
    <submittedName>
        <fullName evidence="1">Uncharacterized protein</fullName>
    </submittedName>
</protein>
<dbReference type="EMBL" id="JANBUJ010003740">
    <property type="protein sequence ID" value="KAJ2759587.1"/>
    <property type="molecule type" value="Genomic_DNA"/>
</dbReference>
<evidence type="ECO:0000313" key="1">
    <source>
        <dbReference type="EMBL" id="KAJ2759587.1"/>
    </source>
</evidence>
<organism evidence="1 2">
    <name type="scientific">Coemansia nantahalensis</name>
    <dbReference type="NCBI Taxonomy" id="2789366"/>
    <lineage>
        <taxon>Eukaryota</taxon>
        <taxon>Fungi</taxon>
        <taxon>Fungi incertae sedis</taxon>
        <taxon>Zoopagomycota</taxon>
        <taxon>Kickxellomycotina</taxon>
        <taxon>Kickxellomycetes</taxon>
        <taxon>Kickxellales</taxon>
        <taxon>Kickxellaceae</taxon>
        <taxon>Coemansia</taxon>
    </lineage>
</organism>
<dbReference type="Proteomes" id="UP001140234">
    <property type="component" value="Unassembled WGS sequence"/>
</dbReference>
<sequence length="265" mass="28176">SWDDDQGDHDDMWLHDEEPAAEVDIHAVTLQEAPGTSVTALPTPAVSPAAEPDMLPGQPSGQGKWLIPVTLTAGDKTVSVDAELDTGASCTMVSRTLIDELGCAIRPAPGSLAFAVDNIRRPRVGTAHLIIATPRHHLPTEVEVLPGQATPPVLIGRDVLNSRASITSLLSVVAQRPEGPDDPATPDFPAPARENDSEHRAQLLVQLADVLADNAALDLSVPCPLPEAQVTIPTVSDRWLCRRQPILAPDKAAIVDTHIAEQLRV</sequence>
<comment type="caution">
    <text evidence="1">The sequence shown here is derived from an EMBL/GenBank/DDBJ whole genome shotgun (WGS) entry which is preliminary data.</text>
</comment>
<reference evidence="1" key="1">
    <citation type="submission" date="2022-07" db="EMBL/GenBank/DDBJ databases">
        <title>Phylogenomic reconstructions and comparative analyses of Kickxellomycotina fungi.</title>
        <authorList>
            <person name="Reynolds N.K."/>
            <person name="Stajich J.E."/>
            <person name="Barry K."/>
            <person name="Grigoriev I.V."/>
            <person name="Crous P."/>
            <person name="Smith M.E."/>
        </authorList>
    </citation>
    <scope>NUCLEOTIDE SEQUENCE</scope>
    <source>
        <strain evidence="1">CBS 109366</strain>
    </source>
</reference>
<feature type="non-terminal residue" evidence="1">
    <location>
        <position position="1"/>
    </location>
</feature>
<accession>A0ACC1JJN3</accession>
<name>A0ACC1JJN3_9FUNG</name>
<keyword evidence="2" id="KW-1185">Reference proteome</keyword>
<feature type="non-terminal residue" evidence="1">
    <location>
        <position position="265"/>
    </location>
</feature>
<gene>
    <name evidence="1" type="ORF">IWQ57_006518</name>
</gene>
<proteinExistence type="predicted"/>
<evidence type="ECO:0000313" key="2">
    <source>
        <dbReference type="Proteomes" id="UP001140234"/>
    </source>
</evidence>